<dbReference type="Gramene" id="ONIVA09G05390.1">
    <property type="protein sequence ID" value="ONIVA09G05390.1"/>
    <property type="gene ID" value="ONIVA09G05390"/>
</dbReference>
<dbReference type="EnsemblPlants" id="ONIVA09G05390.1">
    <property type="protein sequence ID" value="ONIVA09G05390.1"/>
    <property type="gene ID" value="ONIVA09G05390"/>
</dbReference>
<dbReference type="Proteomes" id="UP000006591">
    <property type="component" value="Chromosome 9"/>
</dbReference>
<reference evidence="2" key="2">
    <citation type="submission" date="2018-04" db="EMBL/GenBank/DDBJ databases">
        <title>OnivRS2 (Oryza nivara Reference Sequence Version 2).</title>
        <authorList>
            <person name="Zhang J."/>
            <person name="Kudrna D."/>
            <person name="Lee S."/>
            <person name="Talag J."/>
            <person name="Rajasekar S."/>
            <person name="Welchert J."/>
            <person name="Hsing Y.-I."/>
            <person name="Wing R.A."/>
        </authorList>
    </citation>
    <scope>NUCLEOTIDE SEQUENCE [LARGE SCALE GENOMIC DNA]</scope>
    <source>
        <strain evidence="2">SL10</strain>
    </source>
</reference>
<sequence>MAAATTITAARQLLPAAAASASAIGVGAHVAAPPPPTPTCAPLCRPPASGFFPHRLRPPATAGATAPPPVPVKKRGERKRGGEGMGKKDANTWGPCGSHAESAHIG</sequence>
<dbReference type="HOGENOM" id="CLU_2227517_0_0_1"/>
<protein>
    <submittedName>
        <fullName evidence="2">Uncharacterized protein</fullName>
    </submittedName>
</protein>
<evidence type="ECO:0000256" key="1">
    <source>
        <dbReference type="SAM" id="MobiDB-lite"/>
    </source>
</evidence>
<feature type="compositionally biased region" description="Basic and acidic residues" evidence="1">
    <location>
        <begin position="79"/>
        <end position="90"/>
    </location>
</feature>
<keyword evidence="3" id="KW-1185">Reference proteome</keyword>
<feature type="region of interest" description="Disordered" evidence="1">
    <location>
        <begin position="52"/>
        <end position="106"/>
    </location>
</feature>
<name>A0A0E0IHV3_ORYNI</name>
<dbReference type="AlphaFoldDB" id="A0A0E0IHV3"/>
<evidence type="ECO:0000313" key="3">
    <source>
        <dbReference type="Proteomes" id="UP000006591"/>
    </source>
</evidence>
<evidence type="ECO:0000313" key="2">
    <source>
        <dbReference type="EnsemblPlants" id="ONIVA09G05390.1"/>
    </source>
</evidence>
<organism evidence="2">
    <name type="scientific">Oryza nivara</name>
    <name type="common">Indian wild rice</name>
    <name type="synonym">Oryza sativa f. spontanea</name>
    <dbReference type="NCBI Taxonomy" id="4536"/>
    <lineage>
        <taxon>Eukaryota</taxon>
        <taxon>Viridiplantae</taxon>
        <taxon>Streptophyta</taxon>
        <taxon>Embryophyta</taxon>
        <taxon>Tracheophyta</taxon>
        <taxon>Spermatophyta</taxon>
        <taxon>Magnoliopsida</taxon>
        <taxon>Liliopsida</taxon>
        <taxon>Poales</taxon>
        <taxon>Poaceae</taxon>
        <taxon>BOP clade</taxon>
        <taxon>Oryzoideae</taxon>
        <taxon>Oryzeae</taxon>
        <taxon>Oryzinae</taxon>
        <taxon>Oryza</taxon>
    </lineage>
</organism>
<proteinExistence type="predicted"/>
<accession>A0A0E0IHV3</accession>
<reference evidence="2" key="1">
    <citation type="submission" date="2015-04" db="UniProtKB">
        <authorList>
            <consortium name="EnsemblPlants"/>
        </authorList>
    </citation>
    <scope>IDENTIFICATION</scope>
    <source>
        <strain evidence="2">SL10</strain>
    </source>
</reference>